<reference evidence="1 2" key="1">
    <citation type="journal article" date="2015" name="Nature">
        <title>rRNA introns, odd ribosomes, and small enigmatic genomes across a large radiation of phyla.</title>
        <authorList>
            <person name="Brown C.T."/>
            <person name="Hug L.A."/>
            <person name="Thomas B.C."/>
            <person name="Sharon I."/>
            <person name="Castelle C.J."/>
            <person name="Singh A."/>
            <person name="Wilkins M.J."/>
            <person name="Williams K.H."/>
            <person name="Banfield J.F."/>
        </authorList>
    </citation>
    <scope>NUCLEOTIDE SEQUENCE [LARGE SCALE GENOMIC DNA]</scope>
</reference>
<dbReference type="AlphaFoldDB" id="A0A0G1TC13"/>
<gene>
    <name evidence="1" type="ORF">UX60_C0042G0015</name>
</gene>
<organism evidence="1 2">
    <name type="scientific">Berkelbacteria bacterium GW2011_GWA2_46_7</name>
    <dbReference type="NCBI Taxonomy" id="1618335"/>
    <lineage>
        <taxon>Bacteria</taxon>
        <taxon>Candidatus Berkelbacteria</taxon>
    </lineage>
</organism>
<feature type="non-terminal residue" evidence="1">
    <location>
        <position position="60"/>
    </location>
</feature>
<evidence type="ECO:0000313" key="1">
    <source>
        <dbReference type="EMBL" id="KKU42965.1"/>
    </source>
</evidence>
<dbReference type="Proteomes" id="UP000034487">
    <property type="component" value="Unassembled WGS sequence"/>
</dbReference>
<proteinExistence type="predicted"/>
<evidence type="ECO:0000313" key="2">
    <source>
        <dbReference type="Proteomes" id="UP000034487"/>
    </source>
</evidence>
<dbReference type="EMBL" id="LCMV01000042">
    <property type="protein sequence ID" value="KKU42965.1"/>
    <property type="molecule type" value="Genomic_DNA"/>
</dbReference>
<name>A0A0G1TC13_9BACT</name>
<protein>
    <submittedName>
        <fullName evidence="1">Uncharacterized protein</fullName>
    </submittedName>
</protein>
<accession>A0A0G1TC13</accession>
<comment type="caution">
    <text evidence="1">The sequence shown here is derived from an EMBL/GenBank/DDBJ whole genome shotgun (WGS) entry which is preliminary data.</text>
</comment>
<sequence>MSEAVIELEKLAKTGKYLFHGSPMKLDVIEPRQAYNNSRPDGEPAVAAILMSVSTVIVAG</sequence>